<reference evidence="4" key="3">
    <citation type="submission" date="2011-05" db="EMBL/GenBank/DDBJ databases">
        <title>Complete sequence of Methylomonas methanica MC09.</title>
        <authorList>
            <consortium name="US DOE Joint Genome Institute"/>
            <person name="Lucas S."/>
            <person name="Han J."/>
            <person name="Lapidus A."/>
            <person name="Cheng J.-F."/>
            <person name="Goodwin L."/>
            <person name="Pitluck S."/>
            <person name="Peters L."/>
            <person name="Mikhailova N."/>
            <person name="Teshima H."/>
            <person name="Han C."/>
            <person name="Tapia R."/>
            <person name="Land M."/>
            <person name="Hauser L."/>
            <person name="Kyrpides N."/>
            <person name="Ivanova N."/>
            <person name="Pagani I."/>
            <person name="Stein L."/>
            <person name="Woyke T."/>
        </authorList>
    </citation>
    <scope>NUCLEOTIDE SEQUENCE [LARGE SCALE GENOMIC DNA]</scope>
    <source>
        <strain evidence="4">MC09</strain>
    </source>
</reference>
<dbReference type="Proteomes" id="UP000008888">
    <property type="component" value="Chromosome"/>
</dbReference>
<dbReference type="HOGENOM" id="CLU_121933_0_0_6"/>
<proteinExistence type="predicted"/>
<keyword evidence="4" id="KW-1185">Reference proteome</keyword>
<dbReference type="STRING" id="857087.Metme_0065"/>
<dbReference type="PANTHER" id="PTHR34606">
    <property type="entry name" value="BON DOMAIN-CONTAINING PROTEIN"/>
    <property type="match status" value="1"/>
</dbReference>
<name>F9ZXT8_METMM</name>
<organism evidence="3 4">
    <name type="scientific">Methylomonas methanica (strain DSM 25384 / MC09)</name>
    <dbReference type="NCBI Taxonomy" id="857087"/>
    <lineage>
        <taxon>Bacteria</taxon>
        <taxon>Pseudomonadati</taxon>
        <taxon>Pseudomonadota</taxon>
        <taxon>Gammaproteobacteria</taxon>
        <taxon>Methylococcales</taxon>
        <taxon>Methylococcaceae</taxon>
        <taxon>Methylomonas</taxon>
    </lineage>
</organism>
<dbReference type="OrthoDB" id="5569442at2"/>
<dbReference type="InterPro" id="IPR007055">
    <property type="entry name" value="BON_dom"/>
</dbReference>
<accession>F9ZXT8</accession>
<dbReference type="PANTHER" id="PTHR34606:SF16">
    <property type="entry name" value="BON DOMAIN-CONTAINING PROTEIN"/>
    <property type="match status" value="1"/>
</dbReference>
<dbReference type="Pfam" id="PF04972">
    <property type="entry name" value="BON"/>
    <property type="match status" value="1"/>
</dbReference>
<dbReference type="EMBL" id="CP002738">
    <property type="protein sequence ID" value="AEF98517.1"/>
    <property type="molecule type" value="Genomic_DNA"/>
</dbReference>
<dbReference type="eggNOG" id="COG2823">
    <property type="taxonomic scope" value="Bacteria"/>
</dbReference>
<feature type="chain" id="PRO_5003392769" evidence="1">
    <location>
        <begin position="26"/>
        <end position="140"/>
    </location>
</feature>
<dbReference type="AlphaFoldDB" id="F9ZXT8"/>
<dbReference type="KEGG" id="mmt:Metme_0065"/>
<gene>
    <name evidence="3" type="ordered locus">Metme_0065</name>
</gene>
<evidence type="ECO:0000256" key="1">
    <source>
        <dbReference type="SAM" id="SignalP"/>
    </source>
</evidence>
<dbReference type="InterPro" id="IPR051686">
    <property type="entry name" value="Lipoprotein_DolP"/>
</dbReference>
<sequence>MYSKNQYQQTGILLVSCLSAVIALAGCQQEGAAEKAGKQTDQAVGNVGKPIVDAQDSPVETAGDYLDDAMITKKAKAVLLNDELLKASHIEVTTFNGMVTLIGKITSQQLADRAIDLVKSQEYVKGVHNELMISAAEPEQ</sequence>
<reference key="2">
    <citation type="submission" date="2011-05" db="EMBL/GenBank/DDBJ databases">
        <title>Complete genome sequence of the aerobic marine methanotroph Methylomonas methanica MC09.</title>
        <authorList>
            <person name="Boden R."/>
            <person name="Cunliffe M."/>
            <person name="Scanlan J."/>
            <person name="Moussard H."/>
            <person name="Kits K.D."/>
            <person name="Klotz M."/>
            <person name="Jetten M."/>
            <person name="Vuilleumier S."/>
            <person name="Han J."/>
            <person name="Peters L."/>
            <person name="Mikhailova N."/>
            <person name="Teshima H."/>
            <person name="Tapia R."/>
            <person name="Kyrpides N."/>
            <person name="Ivanova N."/>
            <person name="Pagani I."/>
            <person name="Cheng J.-F."/>
            <person name="Goodwin L."/>
            <person name="Han C."/>
            <person name="Hauser L."/>
            <person name="Land M."/>
            <person name="Lapidus A."/>
            <person name="Lucas S."/>
            <person name="Pitluck S."/>
            <person name="Woyke T."/>
            <person name="Stein L.Y."/>
            <person name="Murrell C."/>
        </authorList>
    </citation>
    <scope>NUCLEOTIDE SEQUENCE</scope>
    <source>
        <strain>MC09</strain>
    </source>
</reference>
<dbReference type="Gene3D" id="3.30.1340.30">
    <property type="match status" value="1"/>
</dbReference>
<reference evidence="3 4" key="1">
    <citation type="journal article" date="2011" name="J. Bacteriol.">
        <title>Complete Genome Sequence of the Aerobic Marine Methanotroph Methylomonas methanica MC09.</title>
        <authorList>
            <person name="Boden R."/>
            <person name="Cunliffe M."/>
            <person name="Scanlan J."/>
            <person name="Moussard H."/>
            <person name="Kits K.D."/>
            <person name="Klotz M.G."/>
            <person name="Jetten M.S."/>
            <person name="Vuilleumier S."/>
            <person name="Han J."/>
            <person name="Peters L."/>
            <person name="Mikhailova N."/>
            <person name="Teshima H."/>
            <person name="Tapia R."/>
            <person name="Kyrpides N."/>
            <person name="Ivanova N."/>
            <person name="Pagani I."/>
            <person name="Cheng J.F."/>
            <person name="Goodwin L."/>
            <person name="Han C."/>
            <person name="Hauser L."/>
            <person name="Land M.L."/>
            <person name="Lapidus A."/>
            <person name="Lucas S."/>
            <person name="Pitluck S."/>
            <person name="Woyke T."/>
            <person name="Stein L."/>
            <person name="Murrell J.C."/>
        </authorList>
    </citation>
    <scope>NUCLEOTIDE SEQUENCE [LARGE SCALE GENOMIC DNA]</scope>
    <source>
        <strain evidence="3 4">MC09</strain>
    </source>
</reference>
<dbReference type="PROSITE" id="PS50914">
    <property type="entry name" value="BON"/>
    <property type="match status" value="1"/>
</dbReference>
<dbReference type="PROSITE" id="PS51257">
    <property type="entry name" value="PROKAR_LIPOPROTEIN"/>
    <property type="match status" value="1"/>
</dbReference>
<feature type="signal peptide" evidence="1">
    <location>
        <begin position="1"/>
        <end position="25"/>
    </location>
</feature>
<evidence type="ECO:0000259" key="2">
    <source>
        <dbReference type="PROSITE" id="PS50914"/>
    </source>
</evidence>
<dbReference type="SMART" id="SM00749">
    <property type="entry name" value="BON"/>
    <property type="match status" value="1"/>
</dbReference>
<protein>
    <submittedName>
        <fullName evidence="3">Transport-associated protein</fullName>
    </submittedName>
</protein>
<evidence type="ECO:0000313" key="3">
    <source>
        <dbReference type="EMBL" id="AEF98517.1"/>
    </source>
</evidence>
<evidence type="ECO:0000313" key="4">
    <source>
        <dbReference type="Proteomes" id="UP000008888"/>
    </source>
</evidence>
<dbReference type="InterPro" id="IPR014004">
    <property type="entry name" value="Transpt-assoc_nodulatn_dom_bac"/>
</dbReference>
<keyword evidence="1" id="KW-0732">Signal</keyword>
<dbReference type="RefSeq" id="WP_013816790.1">
    <property type="nucleotide sequence ID" value="NC_015572.1"/>
</dbReference>
<feature type="domain" description="BON" evidence="2">
    <location>
        <begin position="67"/>
        <end position="135"/>
    </location>
</feature>